<dbReference type="Gene3D" id="3.40.50.1820">
    <property type="entry name" value="alpha/beta hydrolase"/>
    <property type="match status" value="1"/>
</dbReference>
<dbReference type="PANTHER" id="PTHR43056">
    <property type="entry name" value="PEPTIDASE S9 PROLYL OLIGOPEPTIDASE"/>
    <property type="match status" value="1"/>
</dbReference>
<dbReference type="SUPFAM" id="SSF53474">
    <property type="entry name" value="alpha/beta-Hydrolases"/>
    <property type="match status" value="1"/>
</dbReference>
<dbReference type="PANTHER" id="PTHR43056:SF14">
    <property type="entry name" value="BLEOMYCIN HYDROLASE"/>
    <property type="match status" value="1"/>
</dbReference>
<sequence length="721" mass="80210">MALLAIAAGAVTITTSRYRPILPPLSSPSSFTATLTLLLFRTTHRPQSHRYYYRRRPITTMAAASSPPDQKKITAPYGSWPSPITSDVVSGAAKGLGGSAVDSHGRLFWLESRPTESGRSVLVRGGSDAKEEAIDVTPKEFSVRTVAQEYGGGAFSIYGDDVVFSNYKDQRLYKQSLNSKDSPVPLTPNYDGPVVSYADGVYDASLNRYITVREDRRESSLNSITSIVSIELGDNAIQEPKVLVSGNDFYAFPRLDPKGKRLAWIEWSHPNMPWDKSELWVGYISDTGDLYKRVCVAGADPTIVESPTEPKWSDEGELFFVTDRKTGFWNLHKWVESDNTVASLYSLEAEFAKPLWVFGMNSYEMIKEHKNLIACSYRQKGRSYLGVLDKEKGTLSVLQTPFTDLMNITSGVHCLYVEGASGVHPQSIAKVTLDDKASKVADFQIVWSSSPTSSEYKSYFSTPEFIEFPTEVPGFCQAFKADAEYFTFYETGGPTAEARGILNLNIQFWTSRGWAFVDVNYGGSTGYGRAFRERLLKRWGIVDVDDCCSCAQFLVDSGKADGERLCITGGSAGGYTTLAALAFKKTFKAGASLYGVADLKLLKEETHKFESRYMDNLVGGEKEFFERSPINFVDQFSCPIILFQGLEDKVVPPDQARKIYQALKAKGLPVALVEYEGEQHGFRKAENIKFTLEQQMVFFARLVGHFKVADDIVPVKIDNFD</sequence>
<dbReference type="SUPFAM" id="SSF82171">
    <property type="entry name" value="DPP6 N-terminal domain-like"/>
    <property type="match status" value="1"/>
</dbReference>
<dbReference type="EMBL" id="JARYMX010000003">
    <property type="protein sequence ID" value="KAJ9559138.1"/>
    <property type="molecule type" value="Genomic_DNA"/>
</dbReference>
<dbReference type="Pfam" id="PF00326">
    <property type="entry name" value="Peptidase_S9"/>
    <property type="match status" value="1"/>
</dbReference>
<name>A0AA38TDV3_9ASTR</name>
<proteinExistence type="predicted"/>
<dbReference type="Proteomes" id="UP001172457">
    <property type="component" value="Chromosome 3"/>
</dbReference>
<organism evidence="2 3">
    <name type="scientific">Centaurea solstitialis</name>
    <name type="common">yellow star-thistle</name>
    <dbReference type="NCBI Taxonomy" id="347529"/>
    <lineage>
        <taxon>Eukaryota</taxon>
        <taxon>Viridiplantae</taxon>
        <taxon>Streptophyta</taxon>
        <taxon>Embryophyta</taxon>
        <taxon>Tracheophyta</taxon>
        <taxon>Spermatophyta</taxon>
        <taxon>Magnoliopsida</taxon>
        <taxon>eudicotyledons</taxon>
        <taxon>Gunneridae</taxon>
        <taxon>Pentapetalae</taxon>
        <taxon>asterids</taxon>
        <taxon>campanulids</taxon>
        <taxon>Asterales</taxon>
        <taxon>Asteraceae</taxon>
        <taxon>Carduoideae</taxon>
        <taxon>Cardueae</taxon>
        <taxon>Centaureinae</taxon>
        <taxon>Centaurea</taxon>
    </lineage>
</organism>
<evidence type="ECO:0000259" key="1">
    <source>
        <dbReference type="Pfam" id="PF00326"/>
    </source>
</evidence>
<gene>
    <name evidence="2" type="ORF">OSB04_013752</name>
</gene>
<dbReference type="GO" id="GO:0008236">
    <property type="term" value="F:serine-type peptidase activity"/>
    <property type="evidence" value="ECO:0007669"/>
    <property type="project" value="InterPro"/>
</dbReference>
<protein>
    <recommendedName>
        <fullName evidence="1">Peptidase S9 prolyl oligopeptidase catalytic domain-containing protein</fullName>
    </recommendedName>
</protein>
<feature type="domain" description="Peptidase S9 prolyl oligopeptidase catalytic" evidence="1">
    <location>
        <begin position="504"/>
        <end position="704"/>
    </location>
</feature>
<comment type="caution">
    <text evidence="2">The sequence shown here is derived from an EMBL/GenBank/DDBJ whole genome shotgun (WGS) entry which is preliminary data.</text>
</comment>
<dbReference type="InterPro" id="IPR001375">
    <property type="entry name" value="Peptidase_S9_cat"/>
</dbReference>
<evidence type="ECO:0000313" key="2">
    <source>
        <dbReference type="EMBL" id="KAJ9559138.1"/>
    </source>
</evidence>
<evidence type="ECO:0000313" key="3">
    <source>
        <dbReference type="Proteomes" id="UP001172457"/>
    </source>
</evidence>
<dbReference type="GO" id="GO:0006508">
    <property type="term" value="P:proteolysis"/>
    <property type="evidence" value="ECO:0007669"/>
    <property type="project" value="InterPro"/>
</dbReference>
<dbReference type="AlphaFoldDB" id="A0AA38TDV3"/>
<reference evidence="2" key="1">
    <citation type="submission" date="2023-03" db="EMBL/GenBank/DDBJ databases">
        <title>Chromosome-scale reference genome and RAD-based genetic map of yellow starthistle (Centaurea solstitialis) reveal putative structural variation and QTLs associated with invader traits.</title>
        <authorList>
            <person name="Reatini B."/>
            <person name="Cang F.A."/>
            <person name="Jiang Q."/>
            <person name="Mckibben M.T.W."/>
            <person name="Barker M.S."/>
            <person name="Rieseberg L.H."/>
            <person name="Dlugosch K.M."/>
        </authorList>
    </citation>
    <scope>NUCLEOTIDE SEQUENCE</scope>
    <source>
        <strain evidence="2">CAN-66</strain>
        <tissue evidence="2">Leaf</tissue>
    </source>
</reference>
<dbReference type="InterPro" id="IPR050585">
    <property type="entry name" value="Xaa-Pro_dipeptidyl-ppase/CocE"/>
</dbReference>
<accession>A0AA38TDV3</accession>
<keyword evidence="3" id="KW-1185">Reference proteome</keyword>
<dbReference type="InterPro" id="IPR029058">
    <property type="entry name" value="AB_hydrolase_fold"/>
</dbReference>